<proteinExistence type="inferred from homology"/>
<evidence type="ECO:0000256" key="1">
    <source>
        <dbReference type="ARBA" id="ARBA00006432"/>
    </source>
</evidence>
<dbReference type="AlphaFoldDB" id="A0A0K1EQL4"/>
<dbReference type="Pfam" id="PF00501">
    <property type="entry name" value="AMP-binding"/>
    <property type="match status" value="1"/>
</dbReference>
<gene>
    <name evidence="5" type="ORF">CMC5_073540</name>
</gene>
<comment type="similarity">
    <text evidence="1">Belongs to the ATP-dependent AMP-binding enzyme family.</text>
</comment>
<evidence type="ECO:0000313" key="6">
    <source>
        <dbReference type="Proteomes" id="UP000067626"/>
    </source>
</evidence>
<dbReference type="InterPro" id="IPR050237">
    <property type="entry name" value="ATP-dep_AMP-bd_enzyme"/>
</dbReference>
<dbReference type="GO" id="GO:0016878">
    <property type="term" value="F:acid-thiol ligase activity"/>
    <property type="evidence" value="ECO:0007669"/>
    <property type="project" value="UniProtKB-ARBA"/>
</dbReference>
<feature type="domain" description="AMP-binding enzyme C-terminal" evidence="4">
    <location>
        <begin position="478"/>
        <end position="553"/>
    </location>
</feature>
<evidence type="ECO:0000259" key="3">
    <source>
        <dbReference type="Pfam" id="PF00501"/>
    </source>
</evidence>
<dbReference type="OrthoDB" id="5483897at2"/>
<name>A0A0K1EQL4_CHOCO</name>
<evidence type="ECO:0000313" key="5">
    <source>
        <dbReference type="EMBL" id="AKT43126.1"/>
    </source>
</evidence>
<dbReference type="Pfam" id="PF13193">
    <property type="entry name" value="AMP-binding_C"/>
    <property type="match status" value="1"/>
</dbReference>
<dbReference type="Gene3D" id="3.40.50.12780">
    <property type="entry name" value="N-terminal domain of ligase-like"/>
    <property type="match status" value="1"/>
</dbReference>
<reference evidence="5 6" key="1">
    <citation type="submission" date="2015-07" db="EMBL/GenBank/DDBJ databases">
        <title>Genome analysis of myxobacterium Chondromyces crocatus Cm c5 reveals a high potential for natural compound synthesis and the genetic basis for the loss of fruiting body formation.</title>
        <authorList>
            <person name="Zaburannyi N."/>
            <person name="Bunk B."/>
            <person name="Maier J."/>
            <person name="Overmann J."/>
            <person name="Mueller R."/>
        </authorList>
    </citation>
    <scope>NUCLEOTIDE SEQUENCE [LARGE SCALE GENOMIC DNA]</scope>
    <source>
        <strain evidence="5 6">Cm c5</strain>
    </source>
</reference>
<dbReference type="InterPro" id="IPR025110">
    <property type="entry name" value="AMP-bd_C"/>
</dbReference>
<dbReference type="SUPFAM" id="SSF56801">
    <property type="entry name" value="Acetyl-CoA synthetase-like"/>
    <property type="match status" value="1"/>
</dbReference>
<feature type="domain" description="AMP-dependent synthetase/ligase" evidence="3">
    <location>
        <begin position="60"/>
        <end position="428"/>
    </location>
</feature>
<dbReference type="EMBL" id="CP012159">
    <property type="protein sequence ID" value="AKT43126.1"/>
    <property type="molecule type" value="Genomic_DNA"/>
</dbReference>
<keyword evidence="6" id="KW-1185">Reference proteome</keyword>
<dbReference type="InterPro" id="IPR042099">
    <property type="entry name" value="ANL_N_sf"/>
</dbReference>
<dbReference type="Gene3D" id="3.30.300.30">
    <property type="match status" value="1"/>
</dbReference>
<dbReference type="PANTHER" id="PTHR43767:SF1">
    <property type="entry name" value="NONRIBOSOMAL PEPTIDE SYNTHASE PES1 (EUROFUNG)-RELATED"/>
    <property type="match status" value="1"/>
</dbReference>
<dbReference type="InterPro" id="IPR045851">
    <property type="entry name" value="AMP-bd_C_sf"/>
</dbReference>
<dbReference type="InterPro" id="IPR000873">
    <property type="entry name" value="AMP-dep_synth/lig_dom"/>
</dbReference>
<keyword evidence="2 5" id="KW-0436">Ligase</keyword>
<evidence type="ECO:0000259" key="4">
    <source>
        <dbReference type="Pfam" id="PF13193"/>
    </source>
</evidence>
<dbReference type="PROSITE" id="PS00455">
    <property type="entry name" value="AMP_BINDING"/>
    <property type="match status" value="1"/>
</dbReference>
<dbReference type="PATRIC" id="fig|52.7.peg.8081"/>
<sequence length="565" mass="60854">MREVLGGAQARARFAVWKARTASRVVVQTGLHTAMHWRGARCLVSELLRGKSGPSSIFKFHAENTPDAVALVDARSFSEAGGEDRTYSFRVLDDAIDRLGSVLHGWGIGPGRGALVMLKNRAEFLVVQPAVSRIGAAAVSASWRSTVPELVYLASHSGAGALFFDAELAGLIEEAAPQLSGIARERMIAVGGAVPGFRSLDDVVAGAEGGGAPDRSEAGSVVMYTSGTTGKPKGAVRTFPKDAAAATLAFIGETPMHVGDTHLVVCPLYHATAFAFASMNFVVGAKVVVLREFKPELFMEALQRYRVTSTAVVPTMLHRVMELGKERLRQYDTSSLRMIVAGGAPLPAQLATEVLGAFGDKLYNFYGATEVGLVTLAKPADLHAAPATIGKAVPGVEIRLIHESGRDCAIGEVGELYARSLLLIEGYHRDPEATREATLDGFFTVGDLARRDADGRYFIEGRKRDMIISGGVNVYPAEVEAALHEHPDVAEAAVVGVADREWGERVRAFVVRRPGTEVTEESLKEHCRVRVARPKVPREVVFLDELPRNPTGKVLKRELVRWEAT</sequence>
<dbReference type="STRING" id="52.CMC5_073540"/>
<accession>A0A0K1EQL4</accession>
<dbReference type="InterPro" id="IPR020845">
    <property type="entry name" value="AMP-binding_CS"/>
</dbReference>
<protein>
    <submittedName>
        <fullName evidence="5">AMP-dependent ligase</fullName>
    </submittedName>
</protein>
<evidence type="ECO:0000256" key="2">
    <source>
        <dbReference type="ARBA" id="ARBA00022598"/>
    </source>
</evidence>
<dbReference type="PANTHER" id="PTHR43767">
    <property type="entry name" value="LONG-CHAIN-FATTY-ACID--COA LIGASE"/>
    <property type="match status" value="1"/>
</dbReference>
<organism evidence="5 6">
    <name type="scientific">Chondromyces crocatus</name>
    <dbReference type="NCBI Taxonomy" id="52"/>
    <lineage>
        <taxon>Bacteria</taxon>
        <taxon>Pseudomonadati</taxon>
        <taxon>Myxococcota</taxon>
        <taxon>Polyangia</taxon>
        <taxon>Polyangiales</taxon>
        <taxon>Polyangiaceae</taxon>
        <taxon>Chondromyces</taxon>
    </lineage>
</organism>
<dbReference type="KEGG" id="ccro:CMC5_073540"/>
<dbReference type="Proteomes" id="UP000067626">
    <property type="component" value="Chromosome"/>
</dbReference>
<dbReference type="FunFam" id="3.30.300.30:FF:000008">
    <property type="entry name" value="2,3-dihydroxybenzoate-AMP ligase"/>
    <property type="match status" value="1"/>
</dbReference>